<dbReference type="FunFam" id="3.30.70.270:FF:000001">
    <property type="entry name" value="Diguanylate cyclase domain protein"/>
    <property type="match status" value="1"/>
</dbReference>
<keyword evidence="1" id="KW-0812">Transmembrane</keyword>
<reference evidence="3 4" key="1">
    <citation type="submission" date="2017-06" db="EMBL/GenBank/DDBJ databases">
        <authorList>
            <person name="Kim H.J."/>
            <person name="Triplett B.A."/>
        </authorList>
    </citation>
    <scope>NUCLEOTIDE SEQUENCE [LARGE SCALE GENOMIC DNA]</scope>
    <source>
        <strain evidence="3 4">DSM 43151</strain>
    </source>
</reference>
<dbReference type="NCBIfam" id="TIGR00254">
    <property type="entry name" value="GGDEF"/>
    <property type="match status" value="1"/>
</dbReference>
<keyword evidence="1" id="KW-0472">Membrane</keyword>
<dbReference type="SMART" id="SM00267">
    <property type="entry name" value="GGDEF"/>
    <property type="match status" value="1"/>
</dbReference>
<proteinExistence type="predicted"/>
<dbReference type="PROSITE" id="PS50887">
    <property type="entry name" value="GGDEF"/>
    <property type="match status" value="1"/>
</dbReference>
<feature type="domain" description="GGDEF" evidence="2">
    <location>
        <begin position="353"/>
        <end position="487"/>
    </location>
</feature>
<dbReference type="InterPro" id="IPR043128">
    <property type="entry name" value="Rev_trsase/Diguanyl_cyclase"/>
</dbReference>
<dbReference type="InterPro" id="IPR052163">
    <property type="entry name" value="DGC-Regulatory_Protein"/>
</dbReference>
<organism evidence="3 4">
    <name type="scientific">Actinoplanes regularis</name>
    <dbReference type="NCBI Taxonomy" id="52697"/>
    <lineage>
        <taxon>Bacteria</taxon>
        <taxon>Bacillati</taxon>
        <taxon>Actinomycetota</taxon>
        <taxon>Actinomycetes</taxon>
        <taxon>Micromonosporales</taxon>
        <taxon>Micromonosporaceae</taxon>
        <taxon>Actinoplanes</taxon>
    </lineage>
</organism>
<dbReference type="AlphaFoldDB" id="A0A238YGP1"/>
<dbReference type="RefSeq" id="WP_089293659.1">
    <property type="nucleotide sequence ID" value="NZ_BOMU01000036.1"/>
</dbReference>
<feature type="transmembrane region" description="Helical" evidence="1">
    <location>
        <begin position="266"/>
        <end position="286"/>
    </location>
</feature>
<evidence type="ECO:0000256" key="1">
    <source>
        <dbReference type="SAM" id="Phobius"/>
    </source>
</evidence>
<accession>A0A238YGP1</accession>
<protein>
    <submittedName>
        <fullName evidence="3">Diguanylate cyclase (GGDEF) domain-containing protein</fullName>
    </submittedName>
</protein>
<evidence type="ECO:0000313" key="4">
    <source>
        <dbReference type="Proteomes" id="UP000198415"/>
    </source>
</evidence>
<dbReference type="OrthoDB" id="3514519at2"/>
<dbReference type="PANTHER" id="PTHR46663">
    <property type="entry name" value="DIGUANYLATE CYCLASE DGCT-RELATED"/>
    <property type="match status" value="1"/>
</dbReference>
<sequence>MGTRGVRTFLLATAGVVAMLFAGYGTGTGDIAYAVVYLALCGLAWWAALRLARPADRRPWLLIALAQTLWFLGDTIEILYTYLVGEVPSVGLADVCWLGGYPLMALALLQMAVRRAPGRLRGAVLDAGTLTVAAALLGWEFLISPFLGQGYSVIETVVPALYPVADVVLLAGVLVVALSPGTRGTPTRLLFAATALYLGNDLAINILPLLTDQGLLPKWIGYDAAARLGTLVMFGNALISAALLHPGRAELTRAGHQVPKLHPARVLFLGLALMTTPTLTLAHAGFNARTLVALGAAALCTMFVLTRFTTAVREQDRTQARLTYQAQHDPLTGLSNRAVLGERLAHLRPSTDVPVAVLYLDLDGFKEVNDRYGHEAGDSVLVAVAQRLSAVVRAGDLVARLGGDEFVLLCPGVGEADAVWLAERILADVALPVEFRGHHLTVGASIGIAATAGGPDGDRGGTVLRSADAAMYQAKQLGRGRWVLAGTEAGPIVPASVPA</sequence>
<evidence type="ECO:0000259" key="2">
    <source>
        <dbReference type="PROSITE" id="PS50887"/>
    </source>
</evidence>
<dbReference type="Gene3D" id="3.30.70.270">
    <property type="match status" value="1"/>
</dbReference>
<dbReference type="EMBL" id="FZNR01000004">
    <property type="protein sequence ID" value="SNR69968.1"/>
    <property type="molecule type" value="Genomic_DNA"/>
</dbReference>
<feature type="transmembrane region" description="Helical" evidence="1">
    <location>
        <begin position="190"/>
        <end position="210"/>
    </location>
</feature>
<dbReference type="Proteomes" id="UP000198415">
    <property type="component" value="Unassembled WGS sequence"/>
</dbReference>
<feature type="transmembrane region" description="Helical" evidence="1">
    <location>
        <begin position="123"/>
        <end position="148"/>
    </location>
</feature>
<dbReference type="InterPro" id="IPR029787">
    <property type="entry name" value="Nucleotide_cyclase"/>
</dbReference>
<dbReference type="PANTHER" id="PTHR46663:SF2">
    <property type="entry name" value="GGDEF DOMAIN-CONTAINING PROTEIN"/>
    <property type="match status" value="1"/>
</dbReference>
<feature type="transmembrane region" description="Helical" evidence="1">
    <location>
        <begin position="160"/>
        <end position="178"/>
    </location>
</feature>
<feature type="transmembrane region" description="Helical" evidence="1">
    <location>
        <begin position="7"/>
        <end position="25"/>
    </location>
</feature>
<feature type="transmembrane region" description="Helical" evidence="1">
    <location>
        <begin position="292"/>
        <end position="312"/>
    </location>
</feature>
<gene>
    <name evidence="3" type="ORF">SAMN06264365_104523</name>
</gene>
<keyword evidence="4" id="KW-1185">Reference proteome</keyword>
<feature type="transmembrane region" description="Helical" evidence="1">
    <location>
        <begin position="31"/>
        <end position="48"/>
    </location>
</feature>
<dbReference type="CDD" id="cd01949">
    <property type="entry name" value="GGDEF"/>
    <property type="match status" value="1"/>
</dbReference>
<dbReference type="Pfam" id="PF00990">
    <property type="entry name" value="GGDEF"/>
    <property type="match status" value="1"/>
</dbReference>
<feature type="transmembrane region" description="Helical" evidence="1">
    <location>
        <begin position="60"/>
        <end position="83"/>
    </location>
</feature>
<evidence type="ECO:0000313" key="3">
    <source>
        <dbReference type="EMBL" id="SNR69968.1"/>
    </source>
</evidence>
<feature type="transmembrane region" description="Helical" evidence="1">
    <location>
        <begin position="89"/>
        <end position="111"/>
    </location>
</feature>
<name>A0A238YGP1_9ACTN</name>
<feature type="transmembrane region" description="Helical" evidence="1">
    <location>
        <begin position="225"/>
        <end position="245"/>
    </location>
</feature>
<dbReference type="SUPFAM" id="SSF55073">
    <property type="entry name" value="Nucleotide cyclase"/>
    <property type="match status" value="1"/>
</dbReference>
<dbReference type="InterPro" id="IPR000160">
    <property type="entry name" value="GGDEF_dom"/>
</dbReference>
<keyword evidence="1" id="KW-1133">Transmembrane helix</keyword>